<protein>
    <submittedName>
        <fullName evidence="2">Ketosteroid isomerase-like protein</fullName>
    </submittedName>
</protein>
<dbReference type="Proteomes" id="UP001160334">
    <property type="component" value="Unassembled WGS sequence"/>
</dbReference>
<feature type="domain" description="SnoaL-like" evidence="1">
    <location>
        <begin position="9"/>
        <end position="116"/>
    </location>
</feature>
<organism evidence="2 3">
    <name type="scientific">Prescottella agglutinans</name>
    <dbReference type="NCBI Taxonomy" id="1644129"/>
    <lineage>
        <taxon>Bacteria</taxon>
        <taxon>Bacillati</taxon>
        <taxon>Actinomycetota</taxon>
        <taxon>Actinomycetes</taxon>
        <taxon>Mycobacteriales</taxon>
        <taxon>Nocardiaceae</taxon>
        <taxon>Prescottella</taxon>
    </lineage>
</organism>
<dbReference type="RefSeq" id="WP_280761951.1">
    <property type="nucleotide sequence ID" value="NZ_JARXVC010000011.1"/>
</dbReference>
<dbReference type="EMBL" id="JARXVC010000011">
    <property type="protein sequence ID" value="MDH6282647.1"/>
    <property type="molecule type" value="Genomic_DNA"/>
</dbReference>
<dbReference type="Pfam" id="PF12680">
    <property type="entry name" value="SnoaL_2"/>
    <property type="match status" value="1"/>
</dbReference>
<evidence type="ECO:0000313" key="3">
    <source>
        <dbReference type="Proteomes" id="UP001160334"/>
    </source>
</evidence>
<dbReference type="InterPro" id="IPR032710">
    <property type="entry name" value="NTF2-like_dom_sf"/>
</dbReference>
<dbReference type="SUPFAM" id="SSF54427">
    <property type="entry name" value="NTF2-like"/>
    <property type="match status" value="1"/>
</dbReference>
<dbReference type="InterPro" id="IPR037401">
    <property type="entry name" value="SnoaL-like"/>
</dbReference>
<accession>A0ABT6ME95</accession>
<proteinExistence type="predicted"/>
<evidence type="ECO:0000259" key="1">
    <source>
        <dbReference type="Pfam" id="PF12680"/>
    </source>
</evidence>
<sequence>MTSHSDIAAALYRSLAAGDRNEILARLHPDFTGHTTAGLPLGLGGDYRGPEAMLRRFWGGIARAWIAAAHPTEFLPLGHDRLLVRGVYRGRGRQSGTEFEAEFIHILRFVDDCIIELAQLTDSAIWAHALEPARNMEDQQ</sequence>
<evidence type="ECO:0000313" key="2">
    <source>
        <dbReference type="EMBL" id="MDH6282647.1"/>
    </source>
</evidence>
<gene>
    <name evidence="2" type="ORF">M2280_003884</name>
</gene>
<reference evidence="2 3" key="1">
    <citation type="submission" date="2023-04" db="EMBL/GenBank/DDBJ databases">
        <title>Forest soil microbial communities from Buena Vista Peninsula, Colon Province, Panama.</title>
        <authorList>
            <person name="Bouskill N."/>
        </authorList>
    </citation>
    <scope>NUCLEOTIDE SEQUENCE [LARGE SCALE GENOMIC DNA]</scope>
    <source>
        <strain evidence="2 3">CFH S0262</strain>
    </source>
</reference>
<dbReference type="Gene3D" id="3.10.450.50">
    <property type="match status" value="1"/>
</dbReference>
<name>A0ABT6ME95_9NOCA</name>
<keyword evidence="3" id="KW-1185">Reference proteome</keyword>
<comment type="caution">
    <text evidence="2">The sequence shown here is derived from an EMBL/GenBank/DDBJ whole genome shotgun (WGS) entry which is preliminary data.</text>
</comment>